<proteinExistence type="inferred from homology"/>
<reference evidence="4" key="1">
    <citation type="journal article" date="2020" name="Stud. Mycol.">
        <title>101 Dothideomycetes genomes: a test case for predicting lifestyles and emergence of pathogens.</title>
        <authorList>
            <person name="Haridas S."/>
            <person name="Albert R."/>
            <person name="Binder M."/>
            <person name="Bloem J."/>
            <person name="Labutti K."/>
            <person name="Salamov A."/>
            <person name="Andreopoulos B."/>
            <person name="Baker S."/>
            <person name="Barry K."/>
            <person name="Bills G."/>
            <person name="Bluhm B."/>
            <person name="Cannon C."/>
            <person name="Castanera R."/>
            <person name="Culley D."/>
            <person name="Daum C."/>
            <person name="Ezra D."/>
            <person name="Gonzalez J."/>
            <person name="Henrissat B."/>
            <person name="Kuo A."/>
            <person name="Liang C."/>
            <person name="Lipzen A."/>
            <person name="Lutzoni F."/>
            <person name="Magnuson J."/>
            <person name="Mondo S."/>
            <person name="Nolan M."/>
            <person name="Ohm R."/>
            <person name="Pangilinan J."/>
            <person name="Park H.-J."/>
            <person name="Ramirez L."/>
            <person name="Alfaro M."/>
            <person name="Sun H."/>
            <person name="Tritt A."/>
            <person name="Yoshinaga Y."/>
            <person name="Zwiers L.-H."/>
            <person name="Turgeon B."/>
            <person name="Goodwin S."/>
            <person name="Spatafora J."/>
            <person name="Crous P."/>
            <person name="Grigoriev I."/>
        </authorList>
    </citation>
    <scope>NUCLEOTIDE SEQUENCE</scope>
    <source>
        <strain evidence="4">ATCC 74209</strain>
    </source>
</reference>
<sequence length="260" mass="28584">MASPETNPSLPTLLAFHGSGSNATCHTVQLARLNRLLRPHFNIIALEAPFASAAGPGILPFFEGCGPFKRWVPMMEGPQDKRTGVMSTDVEELVKEAVQEVEGEGGKVVGCIGFSQGTRVVAGLLKAREVYLQLKAQGKLPPPARQSLAYLGAFKFGISVCGSYPPPLLPESLRCYFSPREIEELEAYEEKIRSPTIHVLGKLDEWEWAGKLLIETCYEIGEEKSVVKECEMGHQYPIAAEENEGMRDWILETHAKLDGA</sequence>
<organism evidence="4 5">
    <name type="scientific">Delitschia confertaspora ATCC 74209</name>
    <dbReference type="NCBI Taxonomy" id="1513339"/>
    <lineage>
        <taxon>Eukaryota</taxon>
        <taxon>Fungi</taxon>
        <taxon>Dikarya</taxon>
        <taxon>Ascomycota</taxon>
        <taxon>Pezizomycotina</taxon>
        <taxon>Dothideomycetes</taxon>
        <taxon>Pleosporomycetidae</taxon>
        <taxon>Pleosporales</taxon>
        <taxon>Delitschiaceae</taxon>
        <taxon>Delitschia</taxon>
    </lineage>
</organism>
<evidence type="ECO:0000313" key="5">
    <source>
        <dbReference type="Proteomes" id="UP000799536"/>
    </source>
</evidence>
<name>A0A9P4MQM0_9PLEO</name>
<dbReference type="InterPro" id="IPR005645">
    <property type="entry name" value="FSH-like_dom"/>
</dbReference>
<evidence type="ECO:0000259" key="3">
    <source>
        <dbReference type="Pfam" id="PF03959"/>
    </source>
</evidence>
<dbReference type="GO" id="GO:0005634">
    <property type="term" value="C:nucleus"/>
    <property type="evidence" value="ECO:0007669"/>
    <property type="project" value="TreeGrafter"/>
</dbReference>
<dbReference type="InterPro" id="IPR050593">
    <property type="entry name" value="LovG"/>
</dbReference>
<dbReference type="AlphaFoldDB" id="A0A9P4MQM0"/>
<dbReference type="Gene3D" id="3.40.50.1820">
    <property type="entry name" value="alpha/beta hydrolase"/>
    <property type="match status" value="1"/>
</dbReference>
<dbReference type="EMBL" id="ML994474">
    <property type="protein sequence ID" value="KAF2196118.1"/>
    <property type="molecule type" value="Genomic_DNA"/>
</dbReference>
<evidence type="ECO:0000256" key="1">
    <source>
        <dbReference type="ARBA" id="ARBA00005863"/>
    </source>
</evidence>
<protein>
    <recommendedName>
        <fullName evidence="3">Serine hydrolase domain-containing protein</fullName>
    </recommendedName>
</protein>
<evidence type="ECO:0000256" key="2">
    <source>
        <dbReference type="ARBA" id="ARBA00022801"/>
    </source>
</evidence>
<dbReference type="SUPFAM" id="SSF53474">
    <property type="entry name" value="alpha/beta-Hydrolases"/>
    <property type="match status" value="1"/>
</dbReference>
<evidence type="ECO:0000313" key="4">
    <source>
        <dbReference type="EMBL" id="KAF2196118.1"/>
    </source>
</evidence>
<dbReference type="GO" id="GO:0016787">
    <property type="term" value="F:hydrolase activity"/>
    <property type="evidence" value="ECO:0007669"/>
    <property type="project" value="UniProtKB-KW"/>
</dbReference>
<comment type="caution">
    <text evidence="4">The sequence shown here is derived from an EMBL/GenBank/DDBJ whole genome shotgun (WGS) entry which is preliminary data.</text>
</comment>
<dbReference type="PANTHER" id="PTHR48070:SF3">
    <property type="entry name" value="ESTERASE DBAE-RELATED"/>
    <property type="match status" value="1"/>
</dbReference>
<accession>A0A9P4MQM0</accession>
<dbReference type="OrthoDB" id="414698at2759"/>
<comment type="similarity">
    <text evidence="1">Belongs to the LovG family.</text>
</comment>
<gene>
    <name evidence="4" type="ORF">GQ43DRAFT_445404</name>
</gene>
<dbReference type="PANTHER" id="PTHR48070">
    <property type="entry name" value="ESTERASE OVCA2"/>
    <property type="match status" value="1"/>
</dbReference>
<dbReference type="GO" id="GO:0044550">
    <property type="term" value="P:secondary metabolite biosynthetic process"/>
    <property type="evidence" value="ECO:0007669"/>
    <property type="project" value="TreeGrafter"/>
</dbReference>
<dbReference type="Pfam" id="PF03959">
    <property type="entry name" value="FSH1"/>
    <property type="match status" value="1"/>
</dbReference>
<dbReference type="InterPro" id="IPR029058">
    <property type="entry name" value="AB_hydrolase_fold"/>
</dbReference>
<keyword evidence="5" id="KW-1185">Reference proteome</keyword>
<keyword evidence="2" id="KW-0378">Hydrolase</keyword>
<dbReference type="Proteomes" id="UP000799536">
    <property type="component" value="Unassembled WGS sequence"/>
</dbReference>
<dbReference type="GO" id="GO:0005737">
    <property type="term" value="C:cytoplasm"/>
    <property type="evidence" value="ECO:0007669"/>
    <property type="project" value="TreeGrafter"/>
</dbReference>
<feature type="domain" description="Serine hydrolase" evidence="3">
    <location>
        <begin position="12"/>
        <end position="243"/>
    </location>
</feature>